<organism evidence="2 3">
    <name type="scientific">SAR86 cluster bacterium</name>
    <dbReference type="NCBI Taxonomy" id="2030880"/>
    <lineage>
        <taxon>Bacteria</taxon>
        <taxon>Pseudomonadati</taxon>
        <taxon>Pseudomonadota</taxon>
        <taxon>Gammaproteobacteria</taxon>
        <taxon>SAR86 cluster</taxon>
    </lineage>
</organism>
<comment type="caution">
    <text evidence="2">The sequence shown here is derived from an EMBL/GenBank/DDBJ whole genome shotgun (WGS) entry which is preliminary data.</text>
</comment>
<dbReference type="Proteomes" id="UP000228987">
    <property type="component" value="Unassembled WGS sequence"/>
</dbReference>
<sequence length="95" mass="10630">MSISADDIAYIAHLARLQLSEAEKQEAALNFKNILALIDQMQSADTDQLEPLSHAIEASQPLREDIVTEKNQRDDLQKIAPKCEQGLYLVPKVID</sequence>
<dbReference type="GO" id="GO:0005524">
    <property type="term" value="F:ATP binding"/>
    <property type="evidence" value="ECO:0007669"/>
    <property type="project" value="UniProtKB-KW"/>
</dbReference>
<dbReference type="Pfam" id="PF02686">
    <property type="entry name" value="GatC"/>
    <property type="match status" value="1"/>
</dbReference>
<dbReference type="InterPro" id="IPR003837">
    <property type="entry name" value="GatC"/>
</dbReference>
<dbReference type="GO" id="GO:0050566">
    <property type="term" value="F:asparaginyl-tRNA synthase (glutamine-hydrolyzing) activity"/>
    <property type="evidence" value="ECO:0007669"/>
    <property type="project" value="RHEA"/>
</dbReference>
<gene>
    <name evidence="1" type="primary">gatC</name>
    <name evidence="2" type="ORF">COA71_03640</name>
</gene>
<dbReference type="GO" id="GO:0006450">
    <property type="term" value="P:regulation of translational fidelity"/>
    <property type="evidence" value="ECO:0007669"/>
    <property type="project" value="InterPro"/>
</dbReference>
<dbReference type="GO" id="GO:0006412">
    <property type="term" value="P:translation"/>
    <property type="evidence" value="ECO:0007669"/>
    <property type="project" value="UniProtKB-UniRule"/>
</dbReference>
<dbReference type="EMBL" id="NVWI01000002">
    <property type="protein sequence ID" value="PCJ42614.1"/>
    <property type="molecule type" value="Genomic_DNA"/>
</dbReference>
<dbReference type="HAMAP" id="MF_00122">
    <property type="entry name" value="GatC"/>
    <property type="match status" value="1"/>
</dbReference>
<dbReference type="InterPro" id="IPR036113">
    <property type="entry name" value="Asp/Glu-ADT_sf_sub_c"/>
</dbReference>
<dbReference type="PANTHER" id="PTHR15004">
    <property type="entry name" value="GLUTAMYL-TRNA(GLN) AMIDOTRANSFERASE SUBUNIT C, MITOCHONDRIAL"/>
    <property type="match status" value="1"/>
</dbReference>
<dbReference type="EC" id="6.3.5.-" evidence="1"/>
<comment type="catalytic activity">
    <reaction evidence="1">
        <text>L-glutamyl-tRNA(Gln) + L-glutamine + ATP + H2O = L-glutaminyl-tRNA(Gln) + L-glutamate + ADP + phosphate + H(+)</text>
        <dbReference type="Rhea" id="RHEA:17521"/>
        <dbReference type="Rhea" id="RHEA-COMP:9681"/>
        <dbReference type="Rhea" id="RHEA-COMP:9684"/>
        <dbReference type="ChEBI" id="CHEBI:15377"/>
        <dbReference type="ChEBI" id="CHEBI:15378"/>
        <dbReference type="ChEBI" id="CHEBI:29985"/>
        <dbReference type="ChEBI" id="CHEBI:30616"/>
        <dbReference type="ChEBI" id="CHEBI:43474"/>
        <dbReference type="ChEBI" id="CHEBI:58359"/>
        <dbReference type="ChEBI" id="CHEBI:78520"/>
        <dbReference type="ChEBI" id="CHEBI:78521"/>
        <dbReference type="ChEBI" id="CHEBI:456216"/>
    </reaction>
</comment>
<evidence type="ECO:0000256" key="1">
    <source>
        <dbReference type="HAMAP-Rule" id="MF_00122"/>
    </source>
</evidence>
<keyword evidence="1" id="KW-0547">Nucleotide-binding</keyword>
<evidence type="ECO:0000313" key="2">
    <source>
        <dbReference type="EMBL" id="PCJ42614.1"/>
    </source>
</evidence>
<dbReference type="GO" id="GO:0070681">
    <property type="term" value="P:glutaminyl-tRNAGln biosynthesis via transamidation"/>
    <property type="evidence" value="ECO:0007669"/>
    <property type="project" value="TreeGrafter"/>
</dbReference>
<keyword evidence="2" id="KW-0808">Transferase</keyword>
<keyword evidence="1" id="KW-0436">Ligase</keyword>
<dbReference type="NCBIfam" id="TIGR00135">
    <property type="entry name" value="gatC"/>
    <property type="match status" value="1"/>
</dbReference>
<accession>A0A2A5CFE7</accession>
<keyword evidence="1" id="KW-0067">ATP-binding</keyword>
<dbReference type="GO" id="GO:0050567">
    <property type="term" value="F:glutaminyl-tRNA synthase (glutamine-hydrolyzing) activity"/>
    <property type="evidence" value="ECO:0007669"/>
    <property type="project" value="UniProtKB-UniRule"/>
</dbReference>
<comment type="subunit">
    <text evidence="1">Heterotrimer of A, B and C subunits.</text>
</comment>
<keyword evidence="1" id="KW-0648">Protein biosynthesis</keyword>
<name>A0A2A5CFE7_9GAMM</name>
<comment type="catalytic activity">
    <reaction evidence="1">
        <text>L-aspartyl-tRNA(Asn) + L-glutamine + ATP + H2O = L-asparaginyl-tRNA(Asn) + L-glutamate + ADP + phosphate + 2 H(+)</text>
        <dbReference type="Rhea" id="RHEA:14513"/>
        <dbReference type="Rhea" id="RHEA-COMP:9674"/>
        <dbReference type="Rhea" id="RHEA-COMP:9677"/>
        <dbReference type="ChEBI" id="CHEBI:15377"/>
        <dbReference type="ChEBI" id="CHEBI:15378"/>
        <dbReference type="ChEBI" id="CHEBI:29985"/>
        <dbReference type="ChEBI" id="CHEBI:30616"/>
        <dbReference type="ChEBI" id="CHEBI:43474"/>
        <dbReference type="ChEBI" id="CHEBI:58359"/>
        <dbReference type="ChEBI" id="CHEBI:78515"/>
        <dbReference type="ChEBI" id="CHEBI:78516"/>
        <dbReference type="ChEBI" id="CHEBI:456216"/>
    </reaction>
</comment>
<evidence type="ECO:0000313" key="3">
    <source>
        <dbReference type="Proteomes" id="UP000228987"/>
    </source>
</evidence>
<dbReference type="Gene3D" id="1.10.20.60">
    <property type="entry name" value="Glu-tRNAGln amidotransferase C subunit, N-terminal domain"/>
    <property type="match status" value="1"/>
</dbReference>
<protein>
    <recommendedName>
        <fullName evidence="1">Aspartyl/glutamyl-tRNA(Asn/Gln) amidotransferase subunit C</fullName>
        <shortName evidence="1">Asp/Glu-ADT subunit C</shortName>
        <ecNumber evidence="1">6.3.5.-</ecNumber>
    </recommendedName>
</protein>
<dbReference type="AlphaFoldDB" id="A0A2A5CFE7"/>
<reference evidence="3" key="1">
    <citation type="submission" date="2017-08" db="EMBL/GenBank/DDBJ databases">
        <title>A dynamic microbial community with high functional redundancy inhabits the cold, oxic subseafloor aquifer.</title>
        <authorList>
            <person name="Tully B.J."/>
            <person name="Wheat C.G."/>
            <person name="Glazer B.T."/>
            <person name="Huber J.A."/>
        </authorList>
    </citation>
    <scope>NUCLEOTIDE SEQUENCE [LARGE SCALE GENOMIC DNA]</scope>
</reference>
<dbReference type="GO" id="GO:0016740">
    <property type="term" value="F:transferase activity"/>
    <property type="evidence" value="ECO:0007669"/>
    <property type="project" value="UniProtKB-KW"/>
</dbReference>
<proteinExistence type="inferred from homology"/>
<dbReference type="PANTHER" id="PTHR15004:SF0">
    <property type="entry name" value="GLUTAMYL-TRNA(GLN) AMIDOTRANSFERASE SUBUNIT C, MITOCHONDRIAL"/>
    <property type="match status" value="1"/>
</dbReference>
<comment type="function">
    <text evidence="1">Allows the formation of correctly charged Asn-tRNA(Asn) or Gln-tRNA(Gln) through the transamidation of misacylated Asp-tRNA(Asn) or Glu-tRNA(Gln) in organisms which lack either or both of asparaginyl-tRNA or glutaminyl-tRNA synthetases. The reaction takes place in the presence of glutamine and ATP through an activated phospho-Asp-tRNA(Asn) or phospho-Glu-tRNA(Gln).</text>
</comment>
<dbReference type="SUPFAM" id="SSF141000">
    <property type="entry name" value="Glu-tRNAGln amidotransferase C subunit"/>
    <property type="match status" value="1"/>
</dbReference>
<comment type="similarity">
    <text evidence="1">Belongs to the GatC family.</text>
</comment>